<organism evidence="1 2">
    <name type="scientific">Cafeteria roenbergensis virus (strain BV-PW1)</name>
    <name type="common">CroV</name>
    <dbReference type="NCBI Taxonomy" id="693272"/>
    <lineage>
        <taxon>Viruses</taxon>
        <taxon>Varidnaviria</taxon>
        <taxon>Bamfordvirae</taxon>
        <taxon>Nucleocytoviricota</taxon>
        <taxon>Megaviricetes</taxon>
        <taxon>Imitervirales</taxon>
        <taxon>Mimiviridae</taxon>
        <taxon>Aliimimivirinae</taxon>
        <taxon>Rheavirus</taxon>
        <taxon>Rheavirus sinusmexicani</taxon>
    </lineage>
</organism>
<dbReference type="Proteomes" id="UP000029781">
    <property type="component" value="Segment"/>
</dbReference>
<reference evidence="1 2" key="1">
    <citation type="journal article" date="2010" name="Proc. Natl. Acad. Sci. U.S.A.">
        <title>Giant virus with a remarkable complement of genes infects marine zooplankton.</title>
        <authorList>
            <person name="Fischer M.G."/>
            <person name="Allen M.J."/>
            <person name="Wilson W.H."/>
            <person name="Suttle C.A."/>
        </authorList>
    </citation>
    <scope>NUCLEOTIDE SEQUENCE [LARGE SCALE GENOMIC DNA]</scope>
    <source>
        <strain evidence="1 2">BV-PW1</strain>
    </source>
</reference>
<dbReference type="RefSeq" id="YP_003969730.1">
    <property type="nucleotide sequence ID" value="NC_014637.1"/>
</dbReference>
<protein>
    <submittedName>
        <fullName evidence="1">Uncharacterized protein</fullName>
    </submittedName>
</protein>
<gene>
    <name evidence="1" type="ORF">crov098</name>
</gene>
<dbReference type="GeneID" id="9887500"/>
<sequence>MKSMPIAPLHVSYILNSEMNCRNVEDIPIKTQPSKTLYQNIKTFTLKKKFNSNIIKVDDNIPGFASRNKFNPQDLGLPK</sequence>
<evidence type="ECO:0000313" key="2">
    <source>
        <dbReference type="Proteomes" id="UP000029781"/>
    </source>
</evidence>
<proteinExistence type="predicted"/>
<dbReference type="EMBL" id="GU244497">
    <property type="protein sequence ID" value="ADO67131.1"/>
    <property type="molecule type" value="Genomic_DNA"/>
</dbReference>
<organismHost>
    <name type="scientific">Cafeteria roenbergensis</name>
    <name type="common">Marine flagellate</name>
    <dbReference type="NCBI Taxonomy" id="33653"/>
</organismHost>
<keyword evidence="2" id="KW-1185">Reference proteome</keyword>
<dbReference type="KEGG" id="vg:9887500"/>
<name>E3T4L8_CROVB</name>
<accession>E3T4L8</accession>
<evidence type="ECO:0000313" key="1">
    <source>
        <dbReference type="EMBL" id="ADO67131.1"/>
    </source>
</evidence>